<dbReference type="RefSeq" id="WP_016104037.1">
    <property type="nucleotide sequence ID" value="NZ_CP036020.1"/>
</dbReference>
<evidence type="ECO:0000313" key="1">
    <source>
        <dbReference type="EMBL" id="SCB66820.1"/>
    </source>
</evidence>
<proteinExistence type="predicted"/>
<dbReference type="AlphaFoldDB" id="A0A1C4AJM4"/>
<organism evidence="1 2">
    <name type="scientific">Bacillus mycoides</name>
    <dbReference type="NCBI Taxonomy" id="1405"/>
    <lineage>
        <taxon>Bacteria</taxon>
        <taxon>Bacillati</taxon>
        <taxon>Bacillota</taxon>
        <taxon>Bacilli</taxon>
        <taxon>Bacillales</taxon>
        <taxon>Bacillaceae</taxon>
        <taxon>Bacillus</taxon>
        <taxon>Bacillus cereus group</taxon>
    </lineage>
</organism>
<gene>
    <name evidence="1" type="ORF">BWGO95_00937</name>
</gene>
<evidence type="ECO:0000313" key="2">
    <source>
        <dbReference type="Proteomes" id="UP000195696"/>
    </source>
</evidence>
<dbReference type="Proteomes" id="UP000195696">
    <property type="component" value="Unassembled WGS sequence"/>
</dbReference>
<protein>
    <submittedName>
        <fullName evidence="1">Uncharacterized protein</fullName>
    </submittedName>
</protein>
<dbReference type="GO" id="GO:0003700">
    <property type="term" value="F:DNA-binding transcription factor activity"/>
    <property type="evidence" value="ECO:0007669"/>
    <property type="project" value="InterPro"/>
</dbReference>
<dbReference type="EMBL" id="FMAK01000021">
    <property type="protein sequence ID" value="SCB66820.1"/>
    <property type="molecule type" value="Genomic_DNA"/>
</dbReference>
<accession>A0A1C4AJM4</accession>
<reference evidence="1 2" key="1">
    <citation type="submission" date="2016-08" db="EMBL/GenBank/DDBJ databases">
        <authorList>
            <person name="Seilhamer J.J."/>
        </authorList>
    </citation>
    <scope>NUCLEOTIDE SEQUENCE [LARGE SCALE GENOMIC DNA]</scope>
    <source>
        <strain evidence="1 2">SDA_GO95</strain>
    </source>
</reference>
<dbReference type="InterPro" id="IPR001034">
    <property type="entry name" value="DeoR_HTH"/>
</dbReference>
<dbReference type="Pfam" id="PF08220">
    <property type="entry name" value="HTH_DeoR"/>
    <property type="match status" value="1"/>
</dbReference>
<name>A0A1C4AJM4_BACMY</name>
<sequence>MSRAKRLNEMIMMVNRMKKFTVGELAHELVVSKRTIFN</sequence>